<dbReference type="RefSeq" id="WP_055511364.1">
    <property type="nucleotide sequence ID" value="NZ_AP023440.1"/>
</dbReference>
<dbReference type="AlphaFoldDB" id="A0A7G1PH98"/>
<dbReference type="InterPro" id="IPR009057">
    <property type="entry name" value="Homeodomain-like_sf"/>
</dbReference>
<gene>
    <name evidence="1" type="ORF">GCM10017557_82450</name>
</gene>
<evidence type="ECO:0000313" key="2">
    <source>
        <dbReference type="Proteomes" id="UP000516444"/>
    </source>
</evidence>
<organism evidence="1 2">
    <name type="scientific">Streptomyces aurantiacus</name>
    <dbReference type="NCBI Taxonomy" id="47760"/>
    <lineage>
        <taxon>Bacteria</taxon>
        <taxon>Bacillati</taxon>
        <taxon>Actinomycetota</taxon>
        <taxon>Actinomycetes</taxon>
        <taxon>Kitasatosporales</taxon>
        <taxon>Streptomycetaceae</taxon>
        <taxon>Streptomyces</taxon>
        <taxon>Streptomyces aurantiacus group</taxon>
    </lineage>
</organism>
<evidence type="ECO:0000313" key="1">
    <source>
        <dbReference type="EMBL" id="BCL33386.1"/>
    </source>
</evidence>
<dbReference type="Pfam" id="PF13565">
    <property type="entry name" value="HTH_32"/>
    <property type="match status" value="1"/>
</dbReference>
<dbReference type="OrthoDB" id="4191160at2"/>
<accession>A0A7G1PH98</accession>
<dbReference type="Proteomes" id="UP000516444">
    <property type="component" value="Chromosome"/>
</dbReference>
<keyword evidence="2" id="KW-1185">Reference proteome</keyword>
<dbReference type="KEGG" id="sgm:GCM10017557_82450"/>
<proteinExistence type="predicted"/>
<sequence>MPNILRVALTDEQRRDLHALLARRDLTQYTRQRAECVRFLDQGRSVAEVAGVLECHPVTVRATVHRFEKGGIAGLPDAPRPGRPGRPARLLGAEDRAALGGLLDDSAQAGITWTVPALCEWLRDEREVEISSDWPGELLRREGFRWKRTRDSLRHKADPVLQ</sequence>
<protein>
    <submittedName>
        <fullName evidence="1">Uncharacterized protein</fullName>
    </submittedName>
</protein>
<dbReference type="SUPFAM" id="SSF46689">
    <property type="entry name" value="Homeodomain-like"/>
    <property type="match status" value="1"/>
</dbReference>
<reference evidence="1 2" key="1">
    <citation type="journal article" date="2014" name="Int. J. Syst. Evol. Microbiol.">
        <title>Complete genome sequence of Corynebacterium casei LMG S-19264T (=DSM 44701T), isolated from a smear-ripened cheese.</title>
        <authorList>
            <consortium name="US DOE Joint Genome Institute (JGI-PGF)"/>
            <person name="Walter F."/>
            <person name="Albersmeier A."/>
            <person name="Kalinowski J."/>
            <person name="Ruckert C."/>
        </authorList>
    </citation>
    <scope>NUCLEOTIDE SEQUENCE [LARGE SCALE GENOMIC DNA]</scope>
    <source>
        <strain evidence="1 2">JCM 4677</strain>
    </source>
</reference>
<name>A0A7G1PH98_9ACTN</name>
<dbReference type="EMBL" id="AP023440">
    <property type="protein sequence ID" value="BCL33386.1"/>
    <property type="molecule type" value="Genomic_DNA"/>
</dbReference>